<accession>A0A674BGT9</accession>
<dbReference type="Pfam" id="PF07693">
    <property type="entry name" value="KAP_NTPase"/>
    <property type="match status" value="1"/>
</dbReference>
<dbReference type="Ensembl" id="ENSSTUT00000074590.1">
    <property type="protein sequence ID" value="ENSSTUP00000070232.1"/>
    <property type="gene ID" value="ENSSTUG00000030826.1"/>
</dbReference>
<dbReference type="InterPro" id="IPR013761">
    <property type="entry name" value="SAM/pointed_sf"/>
</dbReference>
<dbReference type="InterPro" id="IPR011646">
    <property type="entry name" value="KAP_P-loop"/>
</dbReference>
<feature type="compositionally biased region" description="Polar residues" evidence="1">
    <location>
        <begin position="768"/>
        <end position="777"/>
    </location>
</feature>
<dbReference type="InterPro" id="IPR057092">
    <property type="entry name" value="SAM_KIDINS220"/>
</dbReference>
<keyword evidence="2" id="KW-1133">Transmembrane helix</keyword>
<dbReference type="GeneID" id="115179493"/>
<feature type="transmembrane region" description="Helical" evidence="2">
    <location>
        <begin position="110"/>
        <end position="129"/>
    </location>
</feature>
<dbReference type="InParanoid" id="A0A674BGT9"/>
<dbReference type="OrthoDB" id="10015264at2759"/>
<evidence type="ECO:0000256" key="1">
    <source>
        <dbReference type="SAM" id="MobiDB-lite"/>
    </source>
</evidence>
<sequence length="777" mass="87947">MITKDLPSDHIYAYALSKTLTKVSSPATVGLYSSCQNRINMILRYIEVHMEQEAERREQSYQGRSKPRSVKTSITGLLALICRLLFYRPVWTEENQRRKNVRFIYVRFSAWHFAGSDLLWAGLVMRLCLALQESFGKLQLGLYRVTQHNEEDEVRKKVIENTSSEWRSKKFCCFPLWSLVLALLLAALIVLVFLVKYGFPEVPEAPELDGLGSGNGTGEEGQSEAQRGAGVLEGLTFAVFGVPAAAAIRFIFQMGKNLIFNQDLNVRNALDNERVSGQLGFMNEVRKEMWLLSRFIQFMEVFEQRRIRVVLEITNLDRCAPKKIVGVLDAISILLSDEESPFISLLAVNPEVLVQQVNYADGCFSQEDRAYAFLNRIVTLAFTIPPLCHTSKHKVFYNIVSGQSEITEEVKGHGSKGIELRELDLGIPKSSLSWIESTSQTKETSSFLKEASIPLIDNNHIKAAQGAFALSEDEVDKAIESALESILSSNRGNLHHYISDDTMSMRRVINSIRVTVVLMEALKTELPLPENIAAWVVLANHWPCRLSWILQCLEDEQQRAEIDDAVGTATLVDESKTLWEVFSDSRMELHMMREEIEDLLEQDGDPEMFEMFLKVHFQFRVRDAERLNLTTVNLDHSIRRQLARIRGTTRLNNSGWGRNLAPLNIRTVINMTSEDVCKALARMNLPKKYADIVRSNDLTGQALVFGDPDDLKQLLQMTFGEWTTFRLHFLGIDGRPQGGGPKATSLNLNPKQLTNQQSKQPQFGPHSHGSTLNLSFS</sequence>
<feature type="domain" description="KAP NTPase" evidence="3">
    <location>
        <begin position="92"/>
        <end position="453"/>
    </location>
</feature>
<feature type="transmembrane region" description="Helical" evidence="2">
    <location>
        <begin position="234"/>
        <end position="252"/>
    </location>
</feature>
<evidence type="ECO:0000256" key="2">
    <source>
        <dbReference type="SAM" id="Phobius"/>
    </source>
</evidence>
<name>A0A674BGT9_SALTR</name>
<dbReference type="InterPro" id="IPR052754">
    <property type="entry name" value="NTPase_KAP_P-loop"/>
</dbReference>
<gene>
    <name evidence="5" type="primary">LOC115179493</name>
</gene>
<feature type="region of interest" description="Disordered" evidence="1">
    <location>
        <begin position="754"/>
        <end position="777"/>
    </location>
</feature>
<dbReference type="OMA" id="RQREWHC"/>
<keyword evidence="2" id="KW-0812">Transmembrane</keyword>
<dbReference type="RefSeq" id="XP_029596908.1">
    <property type="nucleotide sequence ID" value="XM_029741048.1"/>
</dbReference>
<dbReference type="FunCoup" id="A0A674BGT9">
    <property type="interactions" value="1745"/>
</dbReference>
<keyword evidence="2" id="KW-0472">Membrane</keyword>
<reference evidence="5" key="1">
    <citation type="submission" date="2025-08" db="UniProtKB">
        <authorList>
            <consortium name="Ensembl"/>
        </authorList>
    </citation>
    <scope>IDENTIFICATION</scope>
</reference>
<reference evidence="5" key="2">
    <citation type="submission" date="2025-09" db="UniProtKB">
        <authorList>
            <consortium name="Ensembl"/>
        </authorList>
    </citation>
    <scope>IDENTIFICATION</scope>
</reference>
<evidence type="ECO:0000313" key="5">
    <source>
        <dbReference type="Ensembl" id="ENSSTUP00000070232.1"/>
    </source>
</evidence>
<dbReference type="SUPFAM" id="SSF47769">
    <property type="entry name" value="SAM/Pointed domain"/>
    <property type="match status" value="1"/>
</dbReference>
<dbReference type="AlphaFoldDB" id="A0A674BGT9"/>
<feature type="domain" description="Kinase D-interacting substrate of 220 kDa-like SAM" evidence="4">
    <location>
        <begin position="670"/>
        <end position="728"/>
    </location>
</feature>
<dbReference type="GeneTree" id="ENSGT00650000093443"/>
<protein>
    <submittedName>
        <fullName evidence="5">NTPase, KAP family P-loop domain containing 1</fullName>
    </submittedName>
</protein>
<dbReference type="PANTHER" id="PTHR22674">
    <property type="entry name" value="NTPASE, KAP FAMILY P-LOOP DOMAIN-CONTAINING 1"/>
    <property type="match status" value="1"/>
</dbReference>
<dbReference type="Gene3D" id="1.10.150.50">
    <property type="entry name" value="Transcription Factor, Ets-1"/>
    <property type="match status" value="1"/>
</dbReference>
<proteinExistence type="predicted"/>
<dbReference type="Pfam" id="PF23307">
    <property type="entry name" value="SAM_KIDINS220"/>
    <property type="match status" value="1"/>
</dbReference>
<dbReference type="PANTHER" id="PTHR22674:SF6">
    <property type="entry name" value="NTPASE KAP FAMILY P-LOOP DOMAIN-CONTAINING PROTEIN 1"/>
    <property type="match status" value="1"/>
</dbReference>
<evidence type="ECO:0000259" key="3">
    <source>
        <dbReference type="Pfam" id="PF07693"/>
    </source>
</evidence>
<feature type="transmembrane region" description="Helical" evidence="2">
    <location>
        <begin position="176"/>
        <end position="199"/>
    </location>
</feature>
<evidence type="ECO:0000313" key="6">
    <source>
        <dbReference type="Proteomes" id="UP000472277"/>
    </source>
</evidence>
<dbReference type="KEGG" id="stru:115179493"/>
<dbReference type="Proteomes" id="UP000472277">
    <property type="component" value="Chromosome 39"/>
</dbReference>
<organism evidence="5 6">
    <name type="scientific">Salmo trutta</name>
    <name type="common">Brown trout</name>
    <dbReference type="NCBI Taxonomy" id="8032"/>
    <lineage>
        <taxon>Eukaryota</taxon>
        <taxon>Metazoa</taxon>
        <taxon>Chordata</taxon>
        <taxon>Craniata</taxon>
        <taxon>Vertebrata</taxon>
        <taxon>Euteleostomi</taxon>
        <taxon>Actinopterygii</taxon>
        <taxon>Neopterygii</taxon>
        <taxon>Teleostei</taxon>
        <taxon>Protacanthopterygii</taxon>
        <taxon>Salmoniformes</taxon>
        <taxon>Salmonidae</taxon>
        <taxon>Salmoninae</taxon>
        <taxon>Salmo</taxon>
    </lineage>
</organism>
<keyword evidence="6" id="KW-1185">Reference proteome</keyword>
<evidence type="ECO:0000259" key="4">
    <source>
        <dbReference type="Pfam" id="PF23307"/>
    </source>
</evidence>